<name>A0A4Y9YJG1_9AGAM</name>
<evidence type="ECO:0000256" key="4">
    <source>
        <dbReference type="SAM" id="Phobius"/>
    </source>
</evidence>
<keyword evidence="4" id="KW-0472">Membrane</keyword>
<dbReference type="AlphaFoldDB" id="A0A4Y9YJG1"/>
<keyword evidence="2" id="KW-0560">Oxidoreductase</keyword>
<evidence type="ECO:0000256" key="3">
    <source>
        <dbReference type="ARBA" id="ARBA00035112"/>
    </source>
</evidence>
<gene>
    <name evidence="5" type="ORF">EVG20_g6623</name>
</gene>
<keyword evidence="4" id="KW-1133">Transmembrane helix</keyword>
<dbReference type="OrthoDB" id="3687641at2759"/>
<dbReference type="PANTHER" id="PTHR33365:SF11">
    <property type="entry name" value="TAT PATHWAY SIGNAL SEQUENCE"/>
    <property type="match status" value="1"/>
</dbReference>
<accession>A0A4Y9YJG1</accession>
<dbReference type="STRING" id="205917.A0A4Y9YJG1"/>
<organism evidence="5 6">
    <name type="scientific">Dentipellis fragilis</name>
    <dbReference type="NCBI Taxonomy" id="205917"/>
    <lineage>
        <taxon>Eukaryota</taxon>
        <taxon>Fungi</taxon>
        <taxon>Dikarya</taxon>
        <taxon>Basidiomycota</taxon>
        <taxon>Agaricomycotina</taxon>
        <taxon>Agaricomycetes</taxon>
        <taxon>Russulales</taxon>
        <taxon>Hericiaceae</taxon>
        <taxon>Dentipellis</taxon>
    </lineage>
</organism>
<feature type="transmembrane region" description="Helical" evidence="4">
    <location>
        <begin position="12"/>
        <end position="33"/>
    </location>
</feature>
<dbReference type="Pfam" id="PF11807">
    <property type="entry name" value="UstYa"/>
    <property type="match status" value="1"/>
</dbReference>
<protein>
    <recommendedName>
        <fullName evidence="7">Oxidase ustYa</fullName>
    </recommendedName>
</protein>
<proteinExistence type="inferred from homology"/>
<comment type="caution">
    <text evidence="5">The sequence shown here is derived from an EMBL/GenBank/DDBJ whole genome shotgun (WGS) entry which is preliminary data.</text>
</comment>
<sequence length="216" mass="24782">MNRSQSNAHAFAFTLTILCTASFILTHCLFLVVREIKLSTPPLLSNTEHFSEYSYQGDNYPIMFPLDFGQAVRMVMEESVHYGVDDQGSLDEWLQIPPYGGGVFRVGPKQRSFAMSMFHRVHCLRYIRSALMEVGLGEGHLQHCLVSLSQMSLCRSDLTLEPGDFTTRNFTEDAVGATHVCRDWEAVYRMATENWKFWYKYADEHNLIPASYEDTK</sequence>
<evidence type="ECO:0000313" key="5">
    <source>
        <dbReference type="EMBL" id="TFY62664.1"/>
    </source>
</evidence>
<keyword evidence="6" id="KW-1185">Reference proteome</keyword>
<comment type="similarity">
    <text evidence="3">Belongs to the ustYa family.</text>
</comment>
<evidence type="ECO:0000256" key="2">
    <source>
        <dbReference type="ARBA" id="ARBA00023002"/>
    </source>
</evidence>
<dbReference type="GO" id="GO:0016491">
    <property type="term" value="F:oxidoreductase activity"/>
    <property type="evidence" value="ECO:0007669"/>
    <property type="project" value="UniProtKB-KW"/>
</dbReference>
<keyword evidence="4" id="KW-0812">Transmembrane</keyword>
<reference evidence="5 6" key="1">
    <citation type="submission" date="2019-02" db="EMBL/GenBank/DDBJ databases">
        <title>Genome sequencing of the rare red list fungi Dentipellis fragilis.</title>
        <authorList>
            <person name="Buettner E."/>
            <person name="Kellner H."/>
        </authorList>
    </citation>
    <scope>NUCLEOTIDE SEQUENCE [LARGE SCALE GENOMIC DNA]</scope>
    <source>
        <strain evidence="5 6">DSM 105465</strain>
    </source>
</reference>
<evidence type="ECO:0008006" key="7">
    <source>
        <dbReference type="Google" id="ProtNLM"/>
    </source>
</evidence>
<dbReference type="InterPro" id="IPR021765">
    <property type="entry name" value="UstYa-like"/>
</dbReference>
<dbReference type="PANTHER" id="PTHR33365">
    <property type="entry name" value="YALI0B05434P"/>
    <property type="match status" value="1"/>
</dbReference>
<dbReference type="Proteomes" id="UP000298327">
    <property type="component" value="Unassembled WGS sequence"/>
</dbReference>
<dbReference type="GO" id="GO:0043386">
    <property type="term" value="P:mycotoxin biosynthetic process"/>
    <property type="evidence" value="ECO:0007669"/>
    <property type="project" value="InterPro"/>
</dbReference>
<comment type="pathway">
    <text evidence="1">Mycotoxin biosynthesis.</text>
</comment>
<dbReference type="EMBL" id="SEOQ01000452">
    <property type="protein sequence ID" value="TFY62664.1"/>
    <property type="molecule type" value="Genomic_DNA"/>
</dbReference>
<evidence type="ECO:0000313" key="6">
    <source>
        <dbReference type="Proteomes" id="UP000298327"/>
    </source>
</evidence>
<evidence type="ECO:0000256" key="1">
    <source>
        <dbReference type="ARBA" id="ARBA00004685"/>
    </source>
</evidence>